<evidence type="ECO:0000256" key="5">
    <source>
        <dbReference type="SAM" id="MobiDB-lite"/>
    </source>
</evidence>
<keyword evidence="8" id="KW-1185">Reference proteome</keyword>
<evidence type="ECO:0000256" key="1">
    <source>
        <dbReference type="ARBA" id="ARBA00004496"/>
    </source>
</evidence>
<feature type="compositionally biased region" description="Gly residues" evidence="5">
    <location>
        <begin position="132"/>
        <end position="143"/>
    </location>
</feature>
<feature type="compositionally biased region" description="Basic and acidic residues" evidence="5">
    <location>
        <begin position="159"/>
        <end position="171"/>
    </location>
</feature>
<dbReference type="InterPro" id="IPR001452">
    <property type="entry name" value="SH3_domain"/>
</dbReference>
<gene>
    <name evidence="7" type="ORF">TASK_LOCUS8670</name>
</gene>
<evidence type="ECO:0000313" key="7">
    <source>
        <dbReference type="EMBL" id="VDK40814.1"/>
    </source>
</evidence>
<evidence type="ECO:0000313" key="9">
    <source>
        <dbReference type="WBParaSite" id="TASK_0000866901-mRNA-1"/>
    </source>
</evidence>
<organism evidence="9">
    <name type="scientific">Taenia asiatica</name>
    <name type="common">Asian tapeworm</name>
    <dbReference type="NCBI Taxonomy" id="60517"/>
    <lineage>
        <taxon>Eukaryota</taxon>
        <taxon>Metazoa</taxon>
        <taxon>Spiralia</taxon>
        <taxon>Lophotrochozoa</taxon>
        <taxon>Platyhelminthes</taxon>
        <taxon>Cestoda</taxon>
        <taxon>Eucestoda</taxon>
        <taxon>Cyclophyllidea</taxon>
        <taxon>Taeniidae</taxon>
        <taxon>Taenia</taxon>
    </lineage>
</organism>
<feature type="compositionally biased region" description="Low complexity" evidence="5">
    <location>
        <begin position="114"/>
        <end position="124"/>
    </location>
</feature>
<dbReference type="InterPro" id="IPR037085">
    <property type="entry name" value="Cdc42-bd-like_dom_sf"/>
</dbReference>
<feature type="region of interest" description="Disordered" evidence="5">
    <location>
        <begin position="182"/>
        <end position="201"/>
    </location>
</feature>
<dbReference type="PROSITE" id="PS50002">
    <property type="entry name" value="SH3"/>
    <property type="match status" value="1"/>
</dbReference>
<dbReference type="GO" id="GO:0005737">
    <property type="term" value="C:cytoplasm"/>
    <property type="evidence" value="ECO:0007669"/>
    <property type="project" value="UniProtKB-SubCell"/>
</dbReference>
<feature type="domain" description="SH3" evidence="6">
    <location>
        <begin position="1"/>
        <end position="53"/>
    </location>
</feature>
<keyword evidence="2 4" id="KW-0728">SH3 domain</keyword>
<dbReference type="STRING" id="60517.A0A158RA88"/>
<dbReference type="InterPro" id="IPR015116">
    <property type="entry name" value="Cdc42-bd-like"/>
</dbReference>
<keyword evidence="3" id="KW-0963">Cytoplasm</keyword>
<dbReference type="EMBL" id="UYRS01018859">
    <property type="protein sequence ID" value="VDK40814.1"/>
    <property type="molecule type" value="Genomic_DNA"/>
</dbReference>
<comment type="subcellular location">
    <subcellularLocation>
        <location evidence="1">Cytoplasm</location>
    </subcellularLocation>
</comment>
<evidence type="ECO:0000256" key="2">
    <source>
        <dbReference type="ARBA" id="ARBA00022443"/>
    </source>
</evidence>
<proteinExistence type="predicted"/>
<accession>A0A158RA88</accession>
<reference evidence="9" key="1">
    <citation type="submission" date="2016-04" db="UniProtKB">
        <authorList>
            <consortium name="WormBaseParasite"/>
        </authorList>
    </citation>
    <scope>IDENTIFICATION</scope>
</reference>
<feature type="region of interest" description="Disordered" evidence="5">
    <location>
        <begin position="114"/>
        <end position="177"/>
    </location>
</feature>
<dbReference type="AlphaFoldDB" id="A0A158RA88"/>
<feature type="compositionally biased region" description="Low complexity" evidence="5">
    <location>
        <begin position="262"/>
        <end position="274"/>
    </location>
</feature>
<protein>
    <submittedName>
        <fullName evidence="9">Non-specific protein-tyrosine kinase</fullName>
    </submittedName>
</protein>
<evidence type="ECO:0000256" key="4">
    <source>
        <dbReference type="PROSITE-ProRule" id="PRU00192"/>
    </source>
</evidence>
<dbReference type="Proteomes" id="UP000282613">
    <property type="component" value="Unassembled WGS sequence"/>
</dbReference>
<dbReference type="WBParaSite" id="TASK_0000866901-mRNA-1">
    <property type="protein sequence ID" value="TASK_0000866901-mRNA-1"/>
    <property type="gene ID" value="TASK_0000866901"/>
</dbReference>
<sequence>MQDFDEADRMDVVAGDRILVIEGRAENFWWRGQNRRTGEIAFFPREIVRLQRNLQCQDISRPIENSFVHVGHHGFEGRAWGHVDRVDPAFLSGITLHHADTVSHTYARQPLSSASSASASSSQSWRPLGNASSGGGRGGGGSGSSVAASTTIEEVEDDAAPRVDTYDKASGEGEDERELLDAAPHGTLGLQRLPPPPTASITSKLAKDLEASLRSEYSSFGRASLTASSMPVPIPPPQNSISSRSRNRGTAASTSSGGGGRSARTSSPSSTLSSVPLIDFHQSSESASKFPIPSAPIYQSQAPQPRNPYFQAAWNAWMRQSAVSPTASATAPHMTEDVDRICRLFNATTVAPPAHQQCEREVLVGAASSTNLNPFLSPQSSCLSESGKRHSCPFVYLLTYWPDPPCRSSLSPPPFHSLIEKRTLIESGETPSSITTNSPTMAKFDEAEVEMVARRLPGGCSLAEAREALNCAINSPTARDIIHLHSPPPITDVMAPEARDWRVKVALRLLLLRRLVQLQLCTDLEVCWSALEKAEWSVERAVNFLIYG</sequence>
<name>A0A158RA88_TAEAS</name>
<dbReference type="SUPFAM" id="SSF50044">
    <property type="entry name" value="SH3-domain"/>
    <property type="match status" value="1"/>
</dbReference>
<feature type="region of interest" description="Disordered" evidence="5">
    <location>
        <begin position="226"/>
        <end position="274"/>
    </location>
</feature>
<dbReference type="Pfam" id="PF09027">
    <property type="entry name" value="GTPase_binding"/>
    <property type="match status" value="1"/>
</dbReference>
<dbReference type="Gene3D" id="2.30.30.40">
    <property type="entry name" value="SH3 Domains"/>
    <property type="match status" value="1"/>
</dbReference>
<evidence type="ECO:0000256" key="3">
    <source>
        <dbReference type="ARBA" id="ARBA00022490"/>
    </source>
</evidence>
<dbReference type="Gene3D" id="4.10.680.10">
    <property type="entry name" value="Cdc42-like binding domain"/>
    <property type="match status" value="1"/>
</dbReference>
<dbReference type="OrthoDB" id="635774at2759"/>
<evidence type="ECO:0000313" key="8">
    <source>
        <dbReference type="Proteomes" id="UP000282613"/>
    </source>
</evidence>
<dbReference type="InterPro" id="IPR036028">
    <property type="entry name" value="SH3-like_dom_sf"/>
</dbReference>
<reference evidence="7 8" key="2">
    <citation type="submission" date="2018-11" db="EMBL/GenBank/DDBJ databases">
        <authorList>
            <consortium name="Pathogen Informatics"/>
        </authorList>
    </citation>
    <scope>NUCLEOTIDE SEQUENCE [LARGE SCALE GENOMIC DNA]</scope>
</reference>
<evidence type="ECO:0000259" key="6">
    <source>
        <dbReference type="PROSITE" id="PS50002"/>
    </source>
</evidence>